<reference evidence="1" key="1">
    <citation type="submission" date="2021-07" db="EMBL/GenBank/DDBJ databases">
        <authorList>
            <person name="Durling M."/>
        </authorList>
    </citation>
    <scope>NUCLEOTIDE SEQUENCE</scope>
</reference>
<sequence length="152" mass="17637">MHQDIVNAVYRMEASGWIWEDVFWHLKEHQGLDGISLRALKDWWYRNKGPNDLFSRLKADPRATAGIVPPRLRNPSEQEERYQIFDGEMVKAANALMQYSEAEIESMCWETQEDPYNPIDPLDPLDPANLYMTGVSQNTIAERDSLKRLGPE</sequence>
<evidence type="ECO:0000313" key="2">
    <source>
        <dbReference type="Proteomes" id="UP000696280"/>
    </source>
</evidence>
<evidence type="ECO:0000313" key="1">
    <source>
        <dbReference type="EMBL" id="CAG8962167.1"/>
    </source>
</evidence>
<dbReference type="Proteomes" id="UP000696280">
    <property type="component" value="Unassembled WGS sequence"/>
</dbReference>
<comment type="caution">
    <text evidence="1">The sequence shown here is derived from an EMBL/GenBank/DDBJ whole genome shotgun (WGS) entry which is preliminary data.</text>
</comment>
<dbReference type="AlphaFoldDB" id="A0A9N9Q1W9"/>
<organism evidence="1 2">
    <name type="scientific">Hymenoscyphus fraxineus</name>
    <dbReference type="NCBI Taxonomy" id="746836"/>
    <lineage>
        <taxon>Eukaryota</taxon>
        <taxon>Fungi</taxon>
        <taxon>Dikarya</taxon>
        <taxon>Ascomycota</taxon>
        <taxon>Pezizomycotina</taxon>
        <taxon>Leotiomycetes</taxon>
        <taxon>Helotiales</taxon>
        <taxon>Helotiaceae</taxon>
        <taxon>Hymenoscyphus</taxon>
    </lineage>
</organism>
<protein>
    <submittedName>
        <fullName evidence="1">Uncharacterized protein</fullName>
    </submittedName>
</protein>
<dbReference type="EMBL" id="CAJVRL010000127">
    <property type="protein sequence ID" value="CAG8962167.1"/>
    <property type="molecule type" value="Genomic_DNA"/>
</dbReference>
<keyword evidence="2" id="KW-1185">Reference proteome</keyword>
<name>A0A9N9Q1W9_9HELO</name>
<gene>
    <name evidence="1" type="ORF">HYFRA_00005215</name>
</gene>
<accession>A0A9N9Q1W9</accession>
<proteinExistence type="predicted"/>